<feature type="domain" description="Peptidase M13 C-terminal" evidence="8">
    <location>
        <begin position="402"/>
        <end position="604"/>
    </location>
</feature>
<feature type="domain" description="Peptidase M13 N-terminal" evidence="9">
    <location>
        <begin position="3"/>
        <end position="348"/>
    </location>
</feature>
<proteinExistence type="inferred from homology"/>
<sequence>MQAQVTAILLRAAEEADSAPRGSPTQLVGDFYRAYMDTDTIDARGIAPIQGELDRIDAMTGLADLGQIMVRMDRIGGPGVFLGFGHTEGRLDNSRNEFGFGAPAFGIEAHFASILAEPDDGGRLNAYRTYLDEVLMVACLPAGDAGQIARTAVEIERTLYSGVLSPIERRDPRLTYNPTTLDELQSLIPEVDLSELLETAGYPPDIENVVLFSPRYLPVLSEVLRTRPIEDIKDYLKLRMILKFAPAMSTAFQEPNLGLSAVLLGSAVVPLRAETAAQLVAEHLAHPLGQIYVDAHLTENARTAAEDMFARVKAVFARRIPTRDWLSEETRAEAAAKLADLSATMGGPDTWIDYSAVEIGADPVANLMSIAAFEHDRYMAKYGGPVSREAFNSPETRPTTVNAAYSPGINGYEVPAAILQPPFFEPEKDAAVWFCRMGAILGHEMTHGFDSLGRQFDASGNLRDWWTFDDTVRFTEKAQKLIEQANTYEVAPGLMANGPLEVGENMADLGGITLAHEALRDYLEEHPEENVEIQGFTPDQRCFLSWAKNWATKSTEAIDRMLVDNDPHAPSPYRAIAALQHLPAFYDAFGIQEGDPMWLPPEGRITAW</sequence>
<dbReference type="Proteomes" id="UP000253977">
    <property type="component" value="Unassembled WGS sequence"/>
</dbReference>
<dbReference type="InterPro" id="IPR000718">
    <property type="entry name" value="Peptidase_M13"/>
</dbReference>
<dbReference type="AlphaFoldDB" id="A0A369TM91"/>
<evidence type="ECO:0000256" key="2">
    <source>
        <dbReference type="ARBA" id="ARBA00007357"/>
    </source>
</evidence>
<dbReference type="PRINTS" id="PR00786">
    <property type="entry name" value="NEPRILYSIN"/>
</dbReference>
<gene>
    <name evidence="10" type="ORF">DU478_16450</name>
</gene>
<dbReference type="EMBL" id="QPMK01000014">
    <property type="protein sequence ID" value="RDD65247.1"/>
    <property type="molecule type" value="Genomic_DNA"/>
</dbReference>
<evidence type="ECO:0000313" key="11">
    <source>
        <dbReference type="Proteomes" id="UP000253977"/>
    </source>
</evidence>
<dbReference type="InterPro" id="IPR018497">
    <property type="entry name" value="Peptidase_M13_C"/>
</dbReference>
<keyword evidence="4" id="KW-0479">Metal-binding</keyword>
<dbReference type="PANTHER" id="PTHR11733:SF167">
    <property type="entry name" value="FI17812P1-RELATED"/>
    <property type="match status" value="1"/>
</dbReference>
<evidence type="ECO:0000256" key="6">
    <source>
        <dbReference type="ARBA" id="ARBA00022833"/>
    </source>
</evidence>
<evidence type="ECO:0000256" key="5">
    <source>
        <dbReference type="ARBA" id="ARBA00022801"/>
    </source>
</evidence>
<evidence type="ECO:0000256" key="1">
    <source>
        <dbReference type="ARBA" id="ARBA00001947"/>
    </source>
</evidence>
<comment type="similarity">
    <text evidence="2">Belongs to the peptidase M13 family.</text>
</comment>
<dbReference type="InterPro" id="IPR042089">
    <property type="entry name" value="Peptidase_M13_dom_2"/>
</dbReference>
<evidence type="ECO:0000259" key="9">
    <source>
        <dbReference type="Pfam" id="PF05649"/>
    </source>
</evidence>
<dbReference type="Gene3D" id="1.10.1380.10">
    <property type="entry name" value="Neutral endopeptidase , domain2"/>
    <property type="match status" value="1"/>
</dbReference>
<accession>A0A369TM91</accession>
<evidence type="ECO:0000259" key="8">
    <source>
        <dbReference type="Pfam" id="PF01431"/>
    </source>
</evidence>
<dbReference type="PANTHER" id="PTHR11733">
    <property type="entry name" value="ZINC METALLOPROTEASE FAMILY M13 NEPRILYSIN-RELATED"/>
    <property type="match status" value="1"/>
</dbReference>
<protein>
    <submittedName>
        <fullName evidence="10">M13 family peptidase</fullName>
    </submittedName>
</protein>
<organism evidence="10 11">
    <name type="scientific">Thalassococcus profundi</name>
    <dbReference type="NCBI Taxonomy" id="2282382"/>
    <lineage>
        <taxon>Bacteria</taxon>
        <taxon>Pseudomonadati</taxon>
        <taxon>Pseudomonadota</taxon>
        <taxon>Alphaproteobacteria</taxon>
        <taxon>Rhodobacterales</taxon>
        <taxon>Roseobacteraceae</taxon>
        <taxon>Thalassococcus</taxon>
    </lineage>
</organism>
<evidence type="ECO:0000256" key="3">
    <source>
        <dbReference type="ARBA" id="ARBA00022670"/>
    </source>
</evidence>
<comment type="cofactor">
    <cofactor evidence="1">
        <name>Zn(2+)</name>
        <dbReference type="ChEBI" id="CHEBI:29105"/>
    </cofactor>
</comment>
<keyword evidence="5" id="KW-0378">Hydrolase</keyword>
<name>A0A369TM91_9RHOB</name>
<dbReference type="GO" id="GO:0016485">
    <property type="term" value="P:protein processing"/>
    <property type="evidence" value="ECO:0007669"/>
    <property type="project" value="TreeGrafter"/>
</dbReference>
<dbReference type="PROSITE" id="PS51885">
    <property type="entry name" value="NEPRILYSIN"/>
    <property type="match status" value="1"/>
</dbReference>
<evidence type="ECO:0000313" key="10">
    <source>
        <dbReference type="EMBL" id="RDD65247.1"/>
    </source>
</evidence>
<reference evidence="10 11" key="1">
    <citation type="submission" date="2018-07" db="EMBL/GenBank/DDBJ databases">
        <title>Thalassococcus profundi sp. nov., a marine bacterium isolated from deep seawater of Okinawa Trough.</title>
        <authorList>
            <person name="Yu M."/>
        </authorList>
    </citation>
    <scope>NUCLEOTIDE SEQUENCE [LARGE SCALE GENOMIC DNA]</scope>
    <source>
        <strain evidence="10 11">WRAS1</strain>
    </source>
</reference>
<dbReference type="GO" id="GO:0005886">
    <property type="term" value="C:plasma membrane"/>
    <property type="evidence" value="ECO:0007669"/>
    <property type="project" value="TreeGrafter"/>
</dbReference>
<dbReference type="GO" id="GO:0046872">
    <property type="term" value="F:metal ion binding"/>
    <property type="evidence" value="ECO:0007669"/>
    <property type="project" value="UniProtKB-KW"/>
</dbReference>
<dbReference type="Gene3D" id="3.40.390.10">
    <property type="entry name" value="Collagenase (Catalytic Domain)"/>
    <property type="match status" value="1"/>
</dbReference>
<dbReference type="InterPro" id="IPR008753">
    <property type="entry name" value="Peptidase_M13_N"/>
</dbReference>
<comment type="caution">
    <text evidence="10">The sequence shown here is derived from an EMBL/GenBank/DDBJ whole genome shotgun (WGS) entry which is preliminary data.</text>
</comment>
<keyword evidence="3" id="KW-0645">Protease</keyword>
<dbReference type="Pfam" id="PF05649">
    <property type="entry name" value="Peptidase_M13_N"/>
    <property type="match status" value="1"/>
</dbReference>
<evidence type="ECO:0000256" key="4">
    <source>
        <dbReference type="ARBA" id="ARBA00022723"/>
    </source>
</evidence>
<evidence type="ECO:0000256" key="7">
    <source>
        <dbReference type="ARBA" id="ARBA00023049"/>
    </source>
</evidence>
<keyword evidence="11" id="KW-1185">Reference proteome</keyword>
<dbReference type="GO" id="GO:0004222">
    <property type="term" value="F:metalloendopeptidase activity"/>
    <property type="evidence" value="ECO:0007669"/>
    <property type="project" value="InterPro"/>
</dbReference>
<dbReference type="Pfam" id="PF01431">
    <property type="entry name" value="Peptidase_M13"/>
    <property type="match status" value="1"/>
</dbReference>
<dbReference type="SUPFAM" id="SSF55486">
    <property type="entry name" value="Metalloproteases ('zincins'), catalytic domain"/>
    <property type="match status" value="1"/>
</dbReference>
<keyword evidence="7" id="KW-0482">Metalloprotease</keyword>
<dbReference type="InterPro" id="IPR024079">
    <property type="entry name" value="MetalloPept_cat_dom_sf"/>
</dbReference>
<keyword evidence="6" id="KW-0862">Zinc</keyword>
<dbReference type="CDD" id="cd08662">
    <property type="entry name" value="M13"/>
    <property type="match status" value="1"/>
</dbReference>